<dbReference type="Proteomes" id="UP000254869">
    <property type="component" value="Unassembled WGS sequence"/>
</dbReference>
<evidence type="ECO:0000313" key="3">
    <source>
        <dbReference type="EMBL" id="RDI58966.1"/>
    </source>
</evidence>
<dbReference type="Pfam" id="PF18007">
    <property type="entry name" value="Rv3651-like_N"/>
    <property type="match status" value="1"/>
</dbReference>
<comment type="caution">
    <text evidence="3">The sequence shown here is derived from an EMBL/GenBank/DDBJ whole genome shotgun (WGS) entry which is preliminary data.</text>
</comment>
<name>A0A370HK64_9NOCA</name>
<evidence type="ECO:0000256" key="1">
    <source>
        <dbReference type="SAM" id="MobiDB-lite"/>
    </source>
</evidence>
<protein>
    <recommendedName>
        <fullName evidence="2">Rv3651-like N-terminal domain-containing protein</fullName>
    </recommendedName>
</protein>
<dbReference type="RefSeq" id="WP_255285633.1">
    <property type="nucleotide sequence ID" value="NZ_QQBC01000022.1"/>
</dbReference>
<feature type="region of interest" description="Disordered" evidence="1">
    <location>
        <begin position="1"/>
        <end position="32"/>
    </location>
</feature>
<dbReference type="AlphaFoldDB" id="A0A370HK64"/>
<accession>A0A370HK64</accession>
<reference evidence="3 4" key="1">
    <citation type="submission" date="2018-07" db="EMBL/GenBank/DDBJ databases">
        <title>Genomic Encyclopedia of Type Strains, Phase IV (KMG-IV): sequencing the most valuable type-strain genomes for metagenomic binning, comparative biology and taxonomic classification.</title>
        <authorList>
            <person name="Goeker M."/>
        </authorList>
    </citation>
    <scope>NUCLEOTIDE SEQUENCE [LARGE SCALE GENOMIC DNA]</scope>
    <source>
        <strain evidence="3 4">DSM 44290</strain>
    </source>
</reference>
<dbReference type="InterPro" id="IPR041458">
    <property type="entry name" value="Rv3651-like_N"/>
</dbReference>
<organism evidence="3 4">
    <name type="scientific">Nocardia pseudobrasiliensis</name>
    <dbReference type="NCBI Taxonomy" id="45979"/>
    <lineage>
        <taxon>Bacteria</taxon>
        <taxon>Bacillati</taxon>
        <taxon>Actinomycetota</taxon>
        <taxon>Actinomycetes</taxon>
        <taxon>Mycobacteriales</taxon>
        <taxon>Nocardiaceae</taxon>
        <taxon>Nocardia</taxon>
    </lineage>
</organism>
<evidence type="ECO:0000259" key="2">
    <source>
        <dbReference type="Pfam" id="PF18007"/>
    </source>
</evidence>
<dbReference type="EMBL" id="QQBC01000022">
    <property type="protein sequence ID" value="RDI58966.1"/>
    <property type="molecule type" value="Genomic_DNA"/>
</dbReference>
<evidence type="ECO:0000313" key="4">
    <source>
        <dbReference type="Proteomes" id="UP000254869"/>
    </source>
</evidence>
<gene>
    <name evidence="3" type="ORF">DFR76_1221</name>
</gene>
<sequence length="248" mass="25982">MRCNPNYDHLSGPLEPVSGVSIPARGPAGPRYRPPCGQPLRASKHWNWGAVDTLTGPEQPSTVLDGLSPRSFTKLSHSSIGRSGAAARILPSLVRLCGTTGATQDKYSTLSDGRVMHMVAVAAVGPSGDVHAVAVWVGAVNDALPPPPVVGSIEWNASGVAVGTPAAHFLLRLTYGELANVHTMPEFLANFDHWGDRAGFLALFNLNNPNDRWTGTATRVFEDGITEAESVLSLGLTLSGVACGTPDG</sequence>
<keyword evidence="4" id="KW-1185">Reference proteome</keyword>
<feature type="domain" description="Rv3651-like N-terminal" evidence="2">
    <location>
        <begin position="48"/>
        <end position="146"/>
    </location>
</feature>
<proteinExistence type="predicted"/>